<dbReference type="InterPro" id="IPR029016">
    <property type="entry name" value="GAF-like_dom_sf"/>
</dbReference>
<keyword evidence="1" id="KW-0805">Transcription regulation</keyword>
<protein>
    <submittedName>
        <fullName evidence="6">IclR family transcriptional regulator</fullName>
    </submittedName>
</protein>
<keyword evidence="3" id="KW-0804">Transcription</keyword>
<dbReference type="InterPro" id="IPR036388">
    <property type="entry name" value="WH-like_DNA-bd_sf"/>
</dbReference>
<evidence type="ECO:0000259" key="4">
    <source>
        <dbReference type="PROSITE" id="PS51077"/>
    </source>
</evidence>
<evidence type="ECO:0000256" key="1">
    <source>
        <dbReference type="ARBA" id="ARBA00023015"/>
    </source>
</evidence>
<dbReference type="SUPFAM" id="SSF55781">
    <property type="entry name" value="GAF domain-like"/>
    <property type="match status" value="1"/>
</dbReference>
<dbReference type="PANTHER" id="PTHR30136">
    <property type="entry name" value="HELIX-TURN-HELIX TRANSCRIPTIONAL REGULATOR, ICLR FAMILY"/>
    <property type="match status" value="1"/>
</dbReference>
<keyword evidence="2" id="KW-0238">DNA-binding</keyword>
<dbReference type="PROSITE" id="PS51077">
    <property type="entry name" value="HTH_ICLR"/>
    <property type="match status" value="1"/>
</dbReference>
<organism evidence="6 7">
    <name type="scientific">Brevibacillus brevis</name>
    <name type="common">Bacillus brevis</name>
    <dbReference type="NCBI Taxonomy" id="1393"/>
    <lineage>
        <taxon>Bacteria</taxon>
        <taxon>Bacillati</taxon>
        <taxon>Bacillota</taxon>
        <taxon>Bacilli</taxon>
        <taxon>Bacillales</taxon>
        <taxon>Paenibacillaceae</taxon>
        <taxon>Brevibacillus</taxon>
    </lineage>
</organism>
<evidence type="ECO:0000313" key="6">
    <source>
        <dbReference type="EMBL" id="WNC13729.1"/>
    </source>
</evidence>
<dbReference type="EMBL" id="CP134050">
    <property type="protein sequence ID" value="WNC13729.1"/>
    <property type="molecule type" value="Genomic_DNA"/>
</dbReference>
<dbReference type="Pfam" id="PF01614">
    <property type="entry name" value="IclR_C"/>
    <property type="match status" value="1"/>
</dbReference>
<name>A0ABY9T1J2_BREBE</name>
<evidence type="ECO:0000259" key="5">
    <source>
        <dbReference type="PROSITE" id="PS51078"/>
    </source>
</evidence>
<evidence type="ECO:0000256" key="3">
    <source>
        <dbReference type="ARBA" id="ARBA00023163"/>
    </source>
</evidence>
<dbReference type="RefSeq" id="WP_310765283.1">
    <property type="nucleotide sequence ID" value="NZ_CP134050.1"/>
</dbReference>
<keyword evidence="7" id="KW-1185">Reference proteome</keyword>
<accession>A0ABY9T1J2</accession>
<dbReference type="Proteomes" id="UP001256827">
    <property type="component" value="Chromosome"/>
</dbReference>
<dbReference type="InterPro" id="IPR036390">
    <property type="entry name" value="WH_DNA-bd_sf"/>
</dbReference>
<dbReference type="InterPro" id="IPR005471">
    <property type="entry name" value="Tscrpt_reg_IclR_N"/>
</dbReference>
<evidence type="ECO:0000313" key="7">
    <source>
        <dbReference type="Proteomes" id="UP001256827"/>
    </source>
</evidence>
<proteinExistence type="predicted"/>
<dbReference type="InterPro" id="IPR050707">
    <property type="entry name" value="HTH_MetabolicPath_Reg"/>
</dbReference>
<sequence>MPKTEKDRYLSNSLIRGLEILKMFDASHSTLSLAEIAAKMGVSRTVPFRFLYTLQHLGYLFQDETTKRYQLTPKVMELGFAFLNTMHLPELARPYLEKLRDQTGASAHIGILDGTEVVYIARAATSTNFSTLNVMIGSRLPAHATSMGKVLLAFLPEEKRASVMESIQLQSFTTQTKTMMEDLKAQLEEIRAQGYAVSNEEFEIGIYSVAFPIFDRDGVISAAINIASPTSMINESVIDSQIIPAVREAAKALSGYSNK</sequence>
<dbReference type="SMART" id="SM00346">
    <property type="entry name" value="HTH_ICLR"/>
    <property type="match status" value="1"/>
</dbReference>
<dbReference type="PROSITE" id="PS51078">
    <property type="entry name" value="ICLR_ED"/>
    <property type="match status" value="1"/>
</dbReference>
<dbReference type="InterPro" id="IPR014757">
    <property type="entry name" value="Tscrpt_reg_IclR_C"/>
</dbReference>
<dbReference type="SUPFAM" id="SSF46785">
    <property type="entry name" value="Winged helix' DNA-binding domain"/>
    <property type="match status" value="1"/>
</dbReference>
<reference evidence="6 7" key="1">
    <citation type="submission" date="2023-09" db="EMBL/GenBank/DDBJ databases">
        <title>Complete Genome and Methylome dissection of Bacillus brevis NEB573 original source of BbsI restriction endonuclease.</title>
        <authorList>
            <person name="Fomenkov A."/>
            <person name="Roberts R.D."/>
        </authorList>
    </citation>
    <scope>NUCLEOTIDE SEQUENCE [LARGE SCALE GENOMIC DNA]</scope>
    <source>
        <strain evidence="6 7">NEB573</strain>
    </source>
</reference>
<dbReference type="Gene3D" id="3.30.450.40">
    <property type="match status" value="1"/>
</dbReference>
<feature type="domain" description="IclR-ED" evidence="5">
    <location>
        <begin position="74"/>
        <end position="259"/>
    </location>
</feature>
<dbReference type="Pfam" id="PF09339">
    <property type="entry name" value="HTH_IclR"/>
    <property type="match status" value="1"/>
</dbReference>
<feature type="domain" description="HTH iclR-type" evidence="4">
    <location>
        <begin position="11"/>
        <end position="73"/>
    </location>
</feature>
<evidence type="ECO:0000256" key="2">
    <source>
        <dbReference type="ARBA" id="ARBA00023125"/>
    </source>
</evidence>
<dbReference type="PANTHER" id="PTHR30136:SF34">
    <property type="entry name" value="TRANSCRIPTIONAL REGULATOR"/>
    <property type="match status" value="1"/>
</dbReference>
<dbReference type="Gene3D" id="1.10.10.10">
    <property type="entry name" value="Winged helix-like DNA-binding domain superfamily/Winged helix DNA-binding domain"/>
    <property type="match status" value="1"/>
</dbReference>
<gene>
    <name evidence="6" type="ORF">RGB73_24060</name>
</gene>